<sequence>MDRGAVIVIFIAVVLSVTGVSAQERIKMDENYSVSVVIETAGIIENLTFADHTNSKDEGNWIRLENGKSVLLPNITFRYEGVSYTNYTRNGTTVTVTTNPKLINKTVFYPYKHHQVHTPGSVNNITAVFYGSTCFANINVDAHLINITASDMINMLDEALNGNTIPFHNLLNESVCSTKKTLNETGDANLDLGRPIAGEYMIVIINRTNRDIQLFSAAPVHVLKYESAVTVSPLAPQPGDFIDIAVELRNATKWNYSYHAILLHEDDYRAAIVLQSNVTIAEHDFNLSLNNVRRNKTEITGLDRYTLIEIVEKTTKNASVGFTKSKETTASLTLITEANMKLGEYVLLVVVNSPDEKLVALNQTKISFTSTGG</sequence>
<dbReference type="AlphaFoldDB" id="A0A7G9ZBM3"/>
<dbReference type="NCBIfam" id="TIGR04279">
    <property type="entry name" value="TIGR04279 domain"/>
    <property type="match status" value="1"/>
</dbReference>
<name>A0A7G9ZBM3_9EURY</name>
<protein>
    <submittedName>
        <fullName evidence="1">Uncharacterized protein</fullName>
    </submittedName>
</protein>
<dbReference type="InterPro" id="IPR026595">
    <property type="entry name" value="CHP04279"/>
</dbReference>
<organism evidence="1">
    <name type="scientific">Candidatus Methanophaga sp. ANME-1 ERB7</name>
    <dbReference type="NCBI Taxonomy" id="2759913"/>
    <lineage>
        <taxon>Archaea</taxon>
        <taxon>Methanobacteriati</taxon>
        <taxon>Methanobacteriota</taxon>
        <taxon>Stenosarchaea group</taxon>
        <taxon>Methanomicrobia</taxon>
        <taxon>Candidatus Methanophagales</taxon>
        <taxon>Candidatus Methanophagaceae</taxon>
        <taxon>Candidatus Methanophaga</taxon>
    </lineage>
</organism>
<reference evidence="1" key="1">
    <citation type="submission" date="2020-06" db="EMBL/GenBank/DDBJ databases">
        <title>Unique genomic features of the anaerobic methanotrophic archaea.</title>
        <authorList>
            <person name="Chadwick G.L."/>
            <person name="Skennerton C.T."/>
            <person name="Laso-Perez R."/>
            <person name="Leu A.O."/>
            <person name="Speth D.R."/>
            <person name="Yu H."/>
            <person name="Morgan-Lang C."/>
            <person name="Hatzenpichler R."/>
            <person name="Goudeau D."/>
            <person name="Malmstrom R."/>
            <person name="Brazelton W.J."/>
            <person name="Woyke T."/>
            <person name="Hallam S.J."/>
            <person name="Tyson G.W."/>
            <person name="Wegener G."/>
            <person name="Boetius A."/>
            <person name="Orphan V."/>
        </authorList>
    </citation>
    <scope>NUCLEOTIDE SEQUENCE</scope>
</reference>
<dbReference type="EMBL" id="MT631697">
    <property type="protein sequence ID" value="QNO57657.1"/>
    <property type="molecule type" value="Genomic_DNA"/>
</dbReference>
<accession>A0A7G9ZBM3</accession>
<gene>
    <name evidence="1" type="ORF">LLBILDAL_00017</name>
</gene>
<proteinExistence type="predicted"/>
<evidence type="ECO:0000313" key="1">
    <source>
        <dbReference type="EMBL" id="QNO57657.1"/>
    </source>
</evidence>